<organism evidence="1 2">
    <name type="scientific">Portunus trituberculatus</name>
    <name type="common">Swimming crab</name>
    <name type="synonym">Neptunus trituberculatus</name>
    <dbReference type="NCBI Taxonomy" id="210409"/>
    <lineage>
        <taxon>Eukaryota</taxon>
        <taxon>Metazoa</taxon>
        <taxon>Ecdysozoa</taxon>
        <taxon>Arthropoda</taxon>
        <taxon>Crustacea</taxon>
        <taxon>Multicrustacea</taxon>
        <taxon>Malacostraca</taxon>
        <taxon>Eumalacostraca</taxon>
        <taxon>Eucarida</taxon>
        <taxon>Decapoda</taxon>
        <taxon>Pleocyemata</taxon>
        <taxon>Brachyura</taxon>
        <taxon>Eubrachyura</taxon>
        <taxon>Portunoidea</taxon>
        <taxon>Portunidae</taxon>
        <taxon>Portuninae</taxon>
        <taxon>Portunus</taxon>
    </lineage>
</organism>
<evidence type="ECO:0000313" key="2">
    <source>
        <dbReference type="Proteomes" id="UP000324222"/>
    </source>
</evidence>
<comment type="caution">
    <text evidence="1">The sequence shown here is derived from an EMBL/GenBank/DDBJ whole genome shotgun (WGS) entry which is preliminary data.</text>
</comment>
<proteinExistence type="predicted"/>
<sequence>MCLIHQVFTKRLTTGRERERSDEEREREIQHLPVEREDSRQRRLPGGIPRLVSRGTCLTEFRTFAGQARSVAVAGALLAVVTHTQTHARLTSLSQCEGHTPLCLVRHSLVRSLRPAQPCVLTPGCPYVSTVTAVMWRL</sequence>
<gene>
    <name evidence="1" type="ORF">E2C01_077189</name>
</gene>
<dbReference type="Proteomes" id="UP000324222">
    <property type="component" value="Unassembled WGS sequence"/>
</dbReference>
<dbReference type="AlphaFoldDB" id="A0A5B7IP42"/>
<evidence type="ECO:0000313" key="1">
    <source>
        <dbReference type="EMBL" id="MPC82518.1"/>
    </source>
</evidence>
<protein>
    <submittedName>
        <fullName evidence="1">Uncharacterized protein</fullName>
    </submittedName>
</protein>
<keyword evidence="2" id="KW-1185">Reference proteome</keyword>
<name>A0A5B7IP42_PORTR</name>
<reference evidence="1 2" key="1">
    <citation type="submission" date="2019-05" db="EMBL/GenBank/DDBJ databases">
        <title>Another draft genome of Portunus trituberculatus and its Hox gene families provides insights of decapod evolution.</title>
        <authorList>
            <person name="Jeong J.-H."/>
            <person name="Song I."/>
            <person name="Kim S."/>
            <person name="Choi T."/>
            <person name="Kim D."/>
            <person name="Ryu S."/>
            <person name="Kim W."/>
        </authorList>
    </citation>
    <scope>NUCLEOTIDE SEQUENCE [LARGE SCALE GENOMIC DNA]</scope>
    <source>
        <tissue evidence="1">Muscle</tissue>
    </source>
</reference>
<accession>A0A5B7IP42</accession>
<dbReference type="EMBL" id="VSRR010059981">
    <property type="protein sequence ID" value="MPC82518.1"/>
    <property type="molecule type" value="Genomic_DNA"/>
</dbReference>